<dbReference type="PANTHER" id="PTHR11863">
    <property type="entry name" value="STEROL DESATURASE"/>
    <property type="match status" value="1"/>
</dbReference>
<name>A0AB34IKJ7_PRYPA</name>
<evidence type="ECO:0000256" key="5">
    <source>
        <dbReference type="SAM" id="Phobius"/>
    </source>
</evidence>
<dbReference type="GO" id="GO:0005506">
    <property type="term" value="F:iron ion binding"/>
    <property type="evidence" value="ECO:0007669"/>
    <property type="project" value="InterPro"/>
</dbReference>
<keyword evidence="2 5" id="KW-0812">Transmembrane</keyword>
<proteinExistence type="predicted"/>
<feature type="transmembrane region" description="Helical" evidence="5">
    <location>
        <begin position="237"/>
        <end position="261"/>
    </location>
</feature>
<feature type="transmembrane region" description="Helical" evidence="5">
    <location>
        <begin position="176"/>
        <end position="197"/>
    </location>
</feature>
<keyword evidence="3 5" id="KW-1133">Transmembrane helix</keyword>
<evidence type="ECO:0000313" key="8">
    <source>
        <dbReference type="Proteomes" id="UP001515480"/>
    </source>
</evidence>
<dbReference type="AlphaFoldDB" id="A0AB34IKJ7"/>
<dbReference type="Proteomes" id="UP001515480">
    <property type="component" value="Unassembled WGS sequence"/>
</dbReference>
<accession>A0AB34IKJ7</accession>
<gene>
    <name evidence="7" type="ORF">AB1Y20_013097</name>
</gene>
<evidence type="ECO:0000256" key="1">
    <source>
        <dbReference type="ARBA" id="ARBA00004370"/>
    </source>
</evidence>
<evidence type="ECO:0000313" key="7">
    <source>
        <dbReference type="EMBL" id="KAL1500440.1"/>
    </source>
</evidence>
<feature type="transmembrane region" description="Helical" evidence="5">
    <location>
        <begin position="136"/>
        <end position="155"/>
    </location>
</feature>
<protein>
    <recommendedName>
        <fullName evidence="6">Fatty acid hydroxylase domain-containing protein</fullName>
    </recommendedName>
</protein>
<evidence type="ECO:0000256" key="4">
    <source>
        <dbReference type="ARBA" id="ARBA00023136"/>
    </source>
</evidence>
<reference evidence="7 8" key="1">
    <citation type="journal article" date="2024" name="Science">
        <title>Giant polyketide synthase enzymes in the biosynthesis of giant marine polyether toxins.</title>
        <authorList>
            <person name="Fallon T.R."/>
            <person name="Shende V.V."/>
            <person name="Wierzbicki I.H."/>
            <person name="Pendleton A.L."/>
            <person name="Watervoot N.F."/>
            <person name="Auber R.P."/>
            <person name="Gonzalez D.J."/>
            <person name="Wisecaver J.H."/>
            <person name="Moore B.S."/>
        </authorList>
    </citation>
    <scope>NUCLEOTIDE SEQUENCE [LARGE SCALE GENOMIC DNA]</scope>
    <source>
        <strain evidence="7 8">12B1</strain>
    </source>
</reference>
<feature type="domain" description="Fatty acid hydroxylase" evidence="6">
    <location>
        <begin position="184"/>
        <end position="316"/>
    </location>
</feature>
<dbReference type="EMBL" id="JBGBPQ010000023">
    <property type="protein sequence ID" value="KAL1500440.1"/>
    <property type="molecule type" value="Genomic_DNA"/>
</dbReference>
<keyword evidence="4 5" id="KW-0472">Membrane</keyword>
<dbReference type="GO" id="GO:0008610">
    <property type="term" value="P:lipid biosynthetic process"/>
    <property type="evidence" value="ECO:0007669"/>
    <property type="project" value="InterPro"/>
</dbReference>
<sequence>MPGRLPPPGASACPRLSPRPEYGPAWHYLMRAAVRLLRFPLLCTVFHILTERGYAKAYVRFASLMPHTPFRMWWAQPDDLFFTIGLSLSISVVWLLENGFFMLCDRYSLLQQYKLRRVPSMQPSASLVRTTLLNSALSHLIIGPALMLLVVGPALRHLALARALPSPVLPETLPSWTTTWLNFTVAFFINEVIFYFGHRLLHWKPLYRTIHKQHHSYVGTRSFAAEYAHPVEDVLTAYIPFLLGIVLMNAHFHFVFCWFFCKLTETYESHSGYCFAGSWLHWFGLTNSSIAAHHDFHHTRNQGNFGWEILDYLCGTMDEWVRLGGRDGYISQLRAKAGDK</sequence>
<comment type="subcellular location">
    <subcellularLocation>
        <location evidence="1">Membrane</location>
    </subcellularLocation>
</comment>
<dbReference type="InterPro" id="IPR050307">
    <property type="entry name" value="Sterol_Desaturase_Related"/>
</dbReference>
<dbReference type="InterPro" id="IPR006694">
    <property type="entry name" value="Fatty_acid_hydroxylase"/>
</dbReference>
<dbReference type="GO" id="GO:0016020">
    <property type="term" value="C:membrane"/>
    <property type="evidence" value="ECO:0007669"/>
    <property type="project" value="UniProtKB-SubCell"/>
</dbReference>
<feature type="transmembrane region" description="Helical" evidence="5">
    <location>
        <begin position="80"/>
        <end position="103"/>
    </location>
</feature>
<evidence type="ECO:0000259" key="6">
    <source>
        <dbReference type="Pfam" id="PF04116"/>
    </source>
</evidence>
<dbReference type="Pfam" id="PF04116">
    <property type="entry name" value="FA_hydroxylase"/>
    <property type="match status" value="1"/>
</dbReference>
<dbReference type="GO" id="GO:0016491">
    <property type="term" value="F:oxidoreductase activity"/>
    <property type="evidence" value="ECO:0007669"/>
    <property type="project" value="InterPro"/>
</dbReference>
<organism evidence="7 8">
    <name type="scientific">Prymnesium parvum</name>
    <name type="common">Toxic golden alga</name>
    <dbReference type="NCBI Taxonomy" id="97485"/>
    <lineage>
        <taxon>Eukaryota</taxon>
        <taxon>Haptista</taxon>
        <taxon>Haptophyta</taxon>
        <taxon>Prymnesiophyceae</taxon>
        <taxon>Prymnesiales</taxon>
        <taxon>Prymnesiaceae</taxon>
        <taxon>Prymnesium</taxon>
    </lineage>
</organism>
<comment type="caution">
    <text evidence="7">The sequence shown here is derived from an EMBL/GenBank/DDBJ whole genome shotgun (WGS) entry which is preliminary data.</text>
</comment>
<evidence type="ECO:0000256" key="3">
    <source>
        <dbReference type="ARBA" id="ARBA00022989"/>
    </source>
</evidence>
<keyword evidence="8" id="KW-1185">Reference proteome</keyword>
<evidence type="ECO:0000256" key="2">
    <source>
        <dbReference type="ARBA" id="ARBA00022692"/>
    </source>
</evidence>